<comment type="caution">
    <text evidence="3">The sequence shown here is derived from an EMBL/GenBank/DDBJ whole genome shotgun (WGS) entry which is preliminary data.</text>
</comment>
<keyword evidence="1" id="KW-0732">Signal</keyword>
<feature type="domain" description="Lipocalin-like" evidence="2">
    <location>
        <begin position="41"/>
        <end position="138"/>
    </location>
</feature>
<sequence>MKIFNHLNKTAFFAFFLMFLAFVACKDDDDKTTTPVDNNPIVGKWQLTSVTPETAGTTIPALSLLPALAPCIYELKFTFTSDNKVALSDCDAAVALIGGFIQIQNTTTWKVDSGKLTLTNGTTTSSFGLTQNTNDMQILVNTNTSGTGAAVNAVLSLKRL</sequence>
<dbReference type="Pfam" id="PF13648">
    <property type="entry name" value="Lipocalin_4"/>
    <property type="match status" value="1"/>
</dbReference>
<dbReference type="EMBL" id="JACYGY010000002">
    <property type="protein sequence ID" value="MBE9466059.1"/>
    <property type="molecule type" value="Genomic_DNA"/>
</dbReference>
<protein>
    <submittedName>
        <fullName evidence="3">Lipocalin family protein</fullName>
    </submittedName>
</protein>
<gene>
    <name evidence="3" type="ORF">IEE83_29670</name>
</gene>
<name>A0ABR9WLW0_9BACT</name>
<accession>A0ABR9WLW0</accession>
<evidence type="ECO:0000259" key="2">
    <source>
        <dbReference type="Pfam" id="PF13648"/>
    </source>
</evidence>
<feature type="signal peptide" evidence="1">
    <location>
        <begin position="1"/>
        <end position="26"/>
    </location>
</feature>
<organism evidence="3 4">
    <name type="scientific">Dyadobacter subterraneus</name>
    <dbReference type="NCBI Taxonomy" id="2773304"/>
    <lineage>
        <taxon>Bacteria</taxon>
        <taxon>Pseudomonadati</taxon>
        <taxon>Bacteroidota</taxon>
        <taxon>Cytophagia</taxon>
        <taxon>Cytophagales</taxon>
        <taxon>Spirosomataceae</taxon>
        <taxon>Dyadobacter</taxon>
    </lineage>
</organism>
<reference evidence="4" key="1">
    <citation type="submission" date="2023-07" db="EMBL/GenBank/DDBJ databases">
        <title>Dyadobacter sp. nov 'subterranea' isolated from contaminted grondwater.</title>
        <authorList>
            <person name="Szabo I."/>
            <person name="Al-Omari J."/>
            <person name="Szerdahelyi S.G."/>
            <person name="Rado J."/>
        </authorList>
    </citation>
    <scope>NUCLEOTIDE SEQUENCE [LARGE SCALE GENOMIC DNA]</scope>
    <source>
        <strain evidence="4">UP-52</strain>
    </source>
</reference>
<evidence type="ECO:0000256" key="1">
    <source>
        <dbReference type="SAM" id="SignalP"/>
    </source>
</evidence>
<dbReference type="InterPro" id="IPR024311">
    <property type="entry name" value="Lipocalin-like"/>
</dbReference>
<dbReference type="PROSITE" id="PS51257">
    <property type="entry name" value="PROKAR_LIPOPROTEIN"/>
    <property type="match status" value="1"/>
</dbReference>
<evidence type="ECO:0000313" key="4">
    <source>
        <dbReference type="Proteomes" id="UP000634134"/>
    </source>
</evidence>
<feature type="chain" id="PRO_5045361936" evidence="1">
    <location>
        <begin position="27"/>
        <end position="160"/>
    </location>
</feature>
<dbReference type="Proteomes" id="UP000634134">
    <property type="component" value="Unassembled WGS sequence"/>
</dbReference>
<evidence type="ECO:0000313" key="3">
    <source>
        <dbReference type="EMBL" id="MBE9466059.1"/>
    </source>
</evidence>
<keyword evidence="4" id="KW-1185">Reference proteome</keyword>
<proteinExistence type="predicted"/>
<dbReference type="RefSeq" id="WP_194124319.1">
    <property type="nucleotide sequence ID" value="NZ_JACYGY010000002.1"/>
</dbReference>